<protein>
    <submittedName>
        <fullName evidence="2 3">EAL domain-containing protein</fullName>
    </submittedName>
</protein>
<dbReference type="InterPro" id="IPR001633">
    <property type="entry name" value="EAL_dom"/>
</dbReference>
<keyword evidence="4" id="KW-1185">Reference proteome</keyword>
<sequence>MLTQQRSSNIHTCKEGIPTGVSHFQADYKPLTRAHLQEIVTREVNGCIKSIAYEVLFRPGMQHKNVEFFYQNLEYKELLNLSLEQLHQLAVIDYRNLDVLALTGRKIKRLFINVEARVIMALEAELIWLNDTLKQQDIELVIEITERLNPDCAHPAFISVAKLHDLGLKIALDDFEPEGDLRQCWIRTGCVDYIKLILPNGFEYSEKIRADFIEHVYQLKDKALLKVIVEKVENLDQFLAMEFVPYDGLQGYLFSVPAELLPVRLNNHALLR</sequence>
<dbReference type="KEGG" id="schk:GII14_20150"/>
<name>A0A6G7LWQ5_9GAMM</name>
<dbReference type="EMBL" id="QJSY01000036">
    <property type="protein sequence ID" value="PYE55630.1"/>
    <property type="molecule type" value="Genomic_DNA"/>
</dbReference>
<organism evidence="3 5">
    <name type="scientific">Shewanella chilikensis</name>
    <dbReference type="NCBI Taxonomy" id="558541"/>
    <lineage>
        <taxon>Bacteria</taxon>
        <taxon>Pseudomonadati</taxon>
        <taxon>Pseudomonadota</taxon>
        <taxon>Gammaproteobacteria</taxon>
        <taxon>Alteromonadales</taxon>
        <taxon>Shewanellaceae</taxon>
        <taxon>Shewanella</taxon>
    </lineage>
</organism>
<dbReference type="Proteomes" id="UP000502117">
    <property type="component" value="Chromosome"/>
</dbReference>
<evidence type="ECO:0000313" key="2">
    <source>
        <dbReference type="EMBL" id="PYE55630.1"/>
    </source>
</evidence>
<dbReference type="Proteomes" id="UP000247584">
    <property type="component" value="Unassembled WGS sequence"/>
</dbReference>
<dbReference type="InterPro" id="IPR035919">
    <property type="entry name" value="EAL_sf"/>
</dbReference>
<dbReference type="Gene3D" id="3.20.20.450">
    <property type="entry name" value="EAL domain"/>
    <property type="match status" value="1"/>
</dbReference>
<accession>A0A6G7LWQ5</accession>
<dbReference type="EMBL" id="CP045857">
    <property type="protein sequence ID" value="QIJ06246.1"/>
    <property type="molecule type" value="Genomic_DNA"/>
</dbReference>
<dbReference type="SMART" id="SM00052">
    <property type="entry name" value="EAL"/>
    <property type="match status" value="1"/>
</dbReference>
<gene>
    <name evidence="2" type="ORF">C8J23_13635</name>
    <name evidence="3" type="ORF">GII14_20150</name>
</gene>
<evidence type="ECO:0000313" key="3">
    <source>
        <dbReference type="EMBL" id="QIJ06246.1"/>
    </source>
</evidence>
<reference evidence="3 5" key="2">
    <citation type="submission" date="2019-11" db="EMBL/GenBank/DDBJ databases">
        <title>Complete Genome Sequence of Shewanella chilikensis Strain DC57, Isolated from Corroded Seal Rings at a floating production facility in Australia.</title>
        <authorList>
            <person name="Salgar-Chaparro S.J."/>
            <person name="Castillo-Villamizar G.A."/>
            <person name="Poehlein A."/>
            <person name="Daniel R."/>
            <person name="Machuca L."/>
        </authorList>
    </citation>
    <scope>NUCLEOTIDE SEQUENCE [LARGE SCALE GENOMIC DNA]</scope>
    <source>
        <strain evidence="3 5">DC57</strain>
    </source>
</reference>
<evidence type="ECO:0000259" key="1">
    <source>
        <dbReference type="PROSITE" id="PS50883"/>
    </source>
</evidence>
<dbReference type="PROSITE" id="PS50883">
    <property type="entry name" value="EAL"/>
    <property type="match status" value="1"/>
</dbReference>
<evidence type="ECO:0000313" key="5">
    <source>
        <dbReference type="Proteomes" id="UP000502117"/>
    </source>
</evidence>
<dbReference type="AlphaFoldDB" id="A0A6G7LWQ5"/>
<reference evidence="2 4" key="1">
    <citation type="submission" date="2018-06" db="EMBL/GenBank/DDBJ databases">
        <title>Genomic Encyclopedia of Type Strains, Phase III (KMG-III): the genomes of soil and plant-associated and newly described type strains.</title>
        <authorList>
            <person name="Whitman W."/>
        </authorList>
    </citation>
    <scope>NUCLEOTIDE SEQUENCE [LARGE SCALE GENOMIC DNA]</scope>
    <source>
        <strain evidence="2 4">JC5</strain>
    </source>
</reference>
<evidence type="ECO:0000313" key="4">
    <source>
        <dbReference type="Proteomes" id="UP000247584"/>
    </source>
</evidence>
<dbReference type="RefSeq" id="WP_101056456.1">
    <property type="nucleotide sequence ID" value="NZ_BMXX01000035.1"/>
</dbReference>
<dbReference type="Pfam" id="PF00563">
    <property type="entry name" value="EAL"/>
    <property type="match status" value="1"/>
</dbReference>
<feature type="domain" description="EAL" evidence="1">
    <location>
        <begin position="14"/>
        <end position="271"/>
    </location>
</feature>
<proteinExistence type="predicted"/>
<dbReference type="SUPFAM" id="SSF141868">
    <property type="entry name" value="EAL domain-like"/>
    <property type="match status" value="1"/>
</dbReference>